<name>A0A4R2LCV5_9FIRM</name>
<dbReference type="InterPro" id="IPR010982">
    <property type="entry name" value="Lambda_DNA-bd_dom_sf"/>
</dbReference>
<protein>
    <recommendedName>
        <fullName evidence="3">Helix-turn-helix protein</fullName>
    </recommendedName>
</protein>
<dbReference type="OrthoDB" id="9774673at2"/>
<evidence type="ECO:0000313" key="1">
    <source>
        <dbReference type="EMBL" id="TCO84431.1"/>
    </source>
</evidence>
<gene>
    <name evidence="1" type="ORF">EV212_10731</name>
</gene>
<reference evidence="1 2" key="1">
    <citation type="submission" date="2019-03" db="EMBL/GenBank/DDBJ databases">
        <title>Genomic Encyclopedia of Type Strains, Phase IV (KMG-IV): sequencing the most valuable type-strain genomes for metagenomic binning, comparative biology and taxonomic classification.</title>
        <authorList>
            <person name="Goeker M."/>
        </authorList>
    </citation>
    <scope>NUCLEOTIDE SEQUENCE [LARGE SCALE GENOMIC DNA]</scope>
    <source>
        <strain evidence="1 2">DSM 28559</strain>
    </source>
</reference>
<dbReference type="GO" id="GO:0003677">
    <property type="term" value="F:DNA binding"/>
    <property type="evidence" value="ECO:0007669"/>
    <property type="project" value="InterPro"/>
</dbReference>
<dbReference type="RefSeq" id="WP_132091569.1">
    <property type="nucleotide sequence ID" value="NZ_JANKAQ010000006.1"/>
</dbReference>
<dbReference type="Gene3D" id="1.10.260.40">
    <property type="entry name" value="lambda repressor-like DNA-binding domains"/>
    <property type="match status" value="1"/>
</dbReference>
<sequence length="61" mass="7557">MDSKERLIQIKEGSGMNWKELSAYFQIPYRTIQDWERGNRKMPEYVLRLMEYKLRMEKLID</sequence>
<accession>A0A4R2LCV5</accession>
<dbReference type="Proteomes" id="UP000295711">
    <property type="component" value="Unassembled WGS sequence"/>
</dbReference>
<dbReference type="AlphaFoldDB" id="A0A4R2LCV5"/>
<evidence type="ECO:0008006" key="3">
    <source>
        <dbReference type="Google" id="ProtNLM"/>
    </source>
</evidence>
<comment type="caution">
    <text evidence="1">The sequence shown here is derived from an EMBL/GenBank/DDBJ whole genome shotgun (WGS) entry which is preliminary data.</text>
</comment>
<dbReference type="SUPFAM" id="SSF47413">
    <property type="entry name" value="lambda repressor-like DNA-binding domains"/>
    <property type="match status" value="1"/>
</dbReference>
<evidence type="ECO:0000313" key="2">
    <source>
        <dbReference type="Proteomes" id="UP000295711"/>
    </source>
</evidence>
<proteinExistence type="predicted"/>
<organism evidence="1 2">
    <name type="scientific">Frisingicoccus caecimuris</name>
    <dbReference type="NCBI Taxonomy" id="1796636"/>
    <lineage>
        <taxon>Bacteria</taxon>
        <taxon>Bacillati</taxon>
        <taxon>Bacillota</taxon>
        <taxon>Clostridia</taxon>
        <taxon>Lachnospirales</taxon>
        <taxon>Lachnospiraceae</taxon>
        <taxon>Frisingicoccus</taxon>
    </lineage>
</organism>
<dbReference type="EMBL" id="SLXA01000007">
    <property type="protein sequence ID" value="TCO84431.1"/>
    <property type="molecule type" value="Genomic_DNA"/>
</dbReference>
<keyword evidence="2" id="KW-1185">Reference proteome</keyword>